<dbReference type="PROSITE" id="PS51257">
    <property type="entry name" value="PROKAR_LIPOPROTEIN"/>
    <property type="match status" value="1"/>
</dbReference>
<keyword evidence="3" id="KW-1185">Reference proteome</keyword>
<evidence type="ECO:0008006" key="4">
    <source>
        <dbReference type="Google" id="ProtNLM"/>
    </source>
</evidence>
<reference evidence="3" key="1">
    <citation type="journal article" date="2019" name="Int. J. Syst. Evol. Microbiol.">
        <title>The Global Catalogue of Microorganisms (GCM) 10K type strain sequencing project: providing services to taxonomists for standard genome sequencing and annotation.</title>
        <authorList>
            <consortium name="The Broad Institute Genomics Platform"/>
            <consortium name="The Broad Institute Genome Sequencing Center for Infectious Disease"/>
            <person name="Wu L."/>
            <person name="Ma J."/>
        </authorList>
    </citation>
    <scope>NUCLEOTIDE SEQUENCE [LARGE SCALE GENOMIC DNA]</scope>
    <source>
        <strain evidence="3">KCTC 52344</strain>
    </source>
</reference>
<evidence type="ECO:0000313" key="2">
    <source>
        <dbReference type="EMBL" id="MFD2521786.1"/>
    </source>
</evidence>
<organism evidence="2 3">
    <name type="scientific">Emticicia soli</name>
    <dbReference type="NCBI Taxonomy" id="2027878"/>
    <lineage>
        <taxon>Bacteria</taxon>
        <taxon>Pseudomonadati</taxon>
        <taxon>Bacteroidota</taxon>
        <taxon>Cytophagia</taxon>
        <taxon>Cytophagales</taxon>
        <taxon>Leadbetterellaceae</taxon>
        <taxon>Emticicia</taxon>
    </lineage>
</organism>
<proteinExistence type="predicted"/>
<feature type="signal peptide" evidence="1">
    <location>
        <begin position="1"/>
        <end position="20"/>
    </location>
</feature>
<dbReference type="RefSeq" id="WP_340236061.1">
    <property type="nucleotide sequence ID" value="NZ_JBBEWC010000005.1"/>
</dbReference>
<evidence type="ECO:0000256" key="1">
    <source>
        <dbReference type="SAM" id="SignalP"/>
    </source>
</evidence>
<dbReference type="Proteomes" id="UP001597510">
    <property type="component" value="Unassembled WGS sequence"/>
</dbReference>
<name>A0ABW5J6W4_9BACT</name>
<gene>
    <name evidence="2" type="ORF">ACFSR2_12890</name>
</gene>
<dbReference type="EMBL" id="JBHULC010000011">
    <property type="protein sequence ID" value="MFD2521786.1"/>
    <property type="molecule type" value="Genomic_DNA"/>
</dbReference>
<comment type="caution">
    <text evidence="2">The sequence shown here is derived from an EMBL/GenBank/DDBJ whole genome shotgun (WGS) entry which is preliminary data.</text>
</comment>
<accession>A0ABW5J6W4</accession>
<feature type="chain" id="PRO_5046597899" description="DUF4296 domain-containing protein" evidence="1">
    <location>
        <begin position="21"/>
        <end position="120"/>
    </location>
</feature>
<keyword evidence="1" id="KW-0732">Signal</keyword>
<protein>
    <recommendedName>
        <fullName evidence="4">DUF4296 domain-containing protein</fullName>
    </recommendedName>
</protein>
<evidence type="ECO:0000313" key="3">
    <source>
        <dbReference type="Proteomes" id="UP001597510"/>
    </source>
</evidence>
<sequence>MKNIFTFLLCIFFLSSCSSKCTKYYTTKTRTLNITGLSGNIKSQIADSIKINVGEISIKPDYVKVDKELYRLDMLQVSLCKQLNSIKNPNLRRTLEEEYFKTTLRMIEIGKSAEVDEKKN</sequence>